<feature type="compositionally biased region" description="Basic and acidic residues" evidence="1">
    <location>
        <begin position="64"/>
        <end position="77"/>
    </location>
</feature>
<dbReference type="Proteomes" id="UP000324222">
    <property type="component" value="Unassembled WGS sequence"/>
</dbReference>
<dbReference type="EMBL" id="VSRR010112646">
    <property type="protein sequence ID" value="MPC98107.1"/>
    <property type="molecule type" value="Genomic_DNA"/>
</dbReference>
<keyword evidence="3" id="KW-1185">Reference proteome</keyword>
<evidence type="ECO:0000256" key="1">
    <source>
        <dbReference type="SAM" id="MobiDB-lite"/>
    </source>
</evidence>
<proteinExistence type="predicted"/>
<feature type="region of interest" description="Disordered" evidence="1">
    <location>
        <begin position="1"/>
        <end position="20"/>
    </location>
</feature>
<accession>A0A5B7JYB9</accession>
<feature type="compositionally biased region" description="Basic and acidic residues" evidence="1">
    <location>
        <begin position="11"/>
        <end position="20"/>
    </location>
</feature>
<evidence type="ECO:0000313" key="3">
    <source>
        <dbReference type="Proteomes" id="UP000324222"/>
    </source>
</evidence>
<comment type="caution">
    <text evidence="2">The sequence shown here is derived from an EMBL/GenBank/DDBJ whole genome shotgun (WGS) entry which is preliminary data.</text>
</comment>
<evidence type="ECO:0000313" key="2">
    <source>
        <dbReference type="EMBL" id="MPC98107.1"/>
    </source>
</evidence>
<feature type="region of interest" description="Disordered" evidence="1">
    <location>
        <begin position="33"/>
        <end position="89"/>
    </location>
</feature>
<feature type="compositionally biased region" description="Low complexity" evidence="1">
    <location>
        <begin position="34"/>
        <end position="49"/>
    </location>
</feature>
<gene>
    <name evidence="2" type="ORF">E2C01_093459</name>
</gene>
<name>A0A5B7JYB9_PORTR</name>
<feature type="compositionally biased region" description="Polar residues" evidence="1">
    <location>
        <begin position="51"/>
        <end position="62"/>
    </location>
</feature>
<protein>
    <submittedName>
        <fullName evidence="2">Uncharacterized protein</fullName>
    </submittedName>
</protein>
<reference evidence="2 3" key="1">
    <citation type="submission" date="2019-05" db="EMBL/GenBank/DDBJ databases">
        <title>Another draft genome of Portunus trituberculatus and its Hox gene families provides insights of decapod evolution.</title>
        <authorList>
            <person name="Jeong J.-H."/>
            <person name="Song I."/>
            <person name="Kim S."/>
            <person name="Choi T."/>
            <person name="Kim D."/>
            <person name="Ryu S."/>
            <person name="Kim W."/>
        </authorList>
    </citation>
    <scope>NUCLEOTIDE SEQUENCE [LARGE SCALE GENOMIC DNA]</scope>
    <source>
        <tissue evidence="2">Muscle</tissue>
    </source>
</reference>
<organism evidence="2 3">
    <name type="scientific">Portunus trituberculatus</name>
    <name type="common">Swimming crab</name>
    <name type="synonym">Neptunus trituberculatus</name>
    <dbReference type="NCBI Taxonomy" id="210409"/>
    <lineage>
        <taxon>Eukaryota</taxon>
        <taxon>Metazoa</taxon>
        <taxon>Ecdysozoa</taxon>
        <taxon>Arthropoda</taxon>
        <taxon>Crustacea</taxon>
        <taxon>Multicrustacea</taxon>
        <taxon>Malacostraca</taxon>
        <taxon>Eumalacostraca</taxon>
        <taxon>Eucarida</taxon>
        <taxon>Decapoda</taxon>
        <taxon>Pleocyemata</taxon>
        <taxon>Brachyura</taxon>
        <taxon>Eubrachyura</taxon>
        <taxon>Portunoidea</taxon>
        <taxon>Portunidae</taxon>
        <taxon>Portuninae</taxon>
        <taxon>Portunus</taxon>
    </lineage>
</organism>
<dbReference type="AlphaFoldDB" id="A0A5B7JYB9"/>
<sequence length="89" mass="9442">MCEAEALNGGSEERTGDPSRDCFAIASSLATVHSPTESSTSFSPLSPSPYLQLNHNSHSSTARRAGESSKAGRDTVGRRVGLQEARKHL</sequence>